<proteinExistence type="predicted"/>
<evidence type="ECO:0000256" key="4">
    <source>
        <dbReference type="ARBA" id="ARBA00023125"/>
    </source>
</evidence>
<keyword evidence="2" id="KW-0863">Zinc-finger</keyword>
<feature type="coiled-coil region" evidence="5">
    <location>
        <begin position="113"/>
        <end position="140"/>
    </location>
</feature>
<evidence type="ECO:0000256" key="3">
    <source>
        <dbReference type="ARBA" id="ARBA00022833"/>
    </source>
</evidence>
<dbReference type="Proteomes" id="UP001460270">
    <property type="component" value="Unassembled WGS sequence"/>
</dbReference>
<feature type="region of interest" description="Disordered" evidence="6">
    <location>
        <begin position="73"/>
        <end position="92"/>
    </location>
</feature>
<evidence type="ECO:0000256" key="6">
    <source>
        <dbReference type="SAM" id="MobiDB-lite"/>
    </source>
</evidence>
<dbReference type="GO" id="GO:0008270">
    <property type="term" value="F:zinc ion binding"/>
    <property type="evidence" value="ECO:0007669"/>
    <property type="project" value="UniProtKB-KW"/>
</dbReference>
<dbReference type="Pfam" id="PF05485">
    <property type="entry name" value="THAP"/>
    <property type="match status" value="1"/>
</dbReference>
<evidence type="ECO:0000256" key="2">
    <source>
        <dbReference type="ARBA" id="ARBA00022771"/>
    </source>
</evidence>
<sequence length="160" mass="18432">MTSKKRFTFQKRQDSSSCYHCCVPSCTASAKFNSALSFFTFPKDVELRKKWLINIRRDQFEWNNYSLPAPRPGVWKRRERPEPPLANDAEDDLPMDVACPEHDCCSSAEPAALDLALSENVELRSELAALRRQMEEMSISSKFGLERFAGSDEDIRLYTR</sequence>
<comment type="caution">
    <text evidence="8">The sequence shown here is derived from an EMBL/GenBank/DDBJ whole genome shotgun (WGS) entry which is preliminary data.</text>
</comment>
<organism evidence="8 9">
    <name type="scientific">Mugilogobius chulae</name>
    <name type="common">yellowstripe goby</name>
    <dbReference type="NCBI Taxonomy" id="88201"/>
    <lineage>
        <taxon>Eukaryota</taxon>
        <taxon>Metazoa</taxon>
        <taxon>Chordata</taxon>
        <taxon>Craniata</taxon>
        <taxon>Vertebrata</taxon>
        <taxon>Euteleostomi</taxon>
        <taxon>Actinopterygii</taxon>
        <taxon>Neopterygii</taxon>
        <taxon>Teleostei</taxon>
        <taxon>Neoteleostei</taxon>
        <taxon>Acanthomorphata</taxon>
        <taxon>Gobiaria</taxon>
        <taxon>Gobiiformes</taxon>
        <taxon>Gobioidei</taxon>
        <taxon>Gobiidae</taxon>
        <taxon>Gobionellinae</taxon>
        <taxon>Mugilogobius</taxon>
    </lineage>
</organism>
<keyword evidence="3" id="KW-0862">Zinc</keyword>
<name>A0AAW0P1H9_9GOBI</name>
<dbReference type="SUPFAM" id="SSF57716">
    <property type="entry name" value="Glucocorticoid receptor-like (DNA-binding domain)"/>
    <property type="match status" value="1"/>
</dbReference>
<evidence type="ECO:0000313" key="8">
    <source>
        <dbReference type="EMBL" id="KAK7915507.1"/>
    </source>
</evidence>
<protein>
    <recommendedName>
        <fullName evidence="7">THAP-type domain-containing protein</fullName>
    </recommendedName>
</protein>
<keyword evidence="9" id="KW-1185">Reference proteome</keyword>
<evidence type="ECO:0000256" key="5">
    <source>
        <dbReference type="SAM" id="Coils"/>
    </source>
</evidence>
<dbReference type="EMBL" id="JBBPFD010000008">
    <property type="protein sequence ID" value="KAK7915507.1"/>
    <property type="molecule type" value="Genomic_DNA"/>
</dbReference>
<evidence type="ECO:0000259" key="7">
    <source>
        <dbReference type="Pfam" id="PF05485"/>
    </source>
</evidence>
<keyword evidence="4" id="KW-0238">DNA-binding</keyword>
<dbReference type="GO" id="GO:0003677">
    <property type="term" value="F:DNA binding"/>
    <property type="evidence" value="ECO:0007669"/>
    <property type="project" value="UniProtKB-KW"/>
</dbReference>
<reference evidence="9" key="1">
    <citation type="submission" date="2024-04" db="EMBL/GenBank/DDBJ databases">
        <title>Salinicola lusitanus LLJ914,a marine bacterium isolated from the Okinawa Trough.</title>
        <authorList>
            <person name="Li J."/>
        </authorList>
    </citation>
    <scope>NUCLEOTIDE SEQUENCE [LARGE SCALE GENOMIC DNA]</scope>
</reference>
<accession>A0AAW0P1H9</accession>
<evidence type="ECO:0000313" key="9">
    <source>
        <dbReference type="Proteomes" id="UP001460270"/>
    </source>
</evidence>
<keyword evidence="1" id="KW-0479">Metal-binding</keyword>
<keyword evidence="5" id="KW-0175">Coiled coil</keyword>
<gene>
    <name evidence="8" type="ORF">WMY93_011268</name>
</gene>
<evidence type="ECO:0000256" key="1">
    <source>
        <dbReference type="ARBA" id="ARBA00022723"/>
    </source>
</evidence>
<dbReference type="InterPro" id="IPR006612">
    <property type="entry name" value="THAP_Znf"/>
</dbReference>
<dbReference type="AlphaFoldDB" id="A0AAW0P1H9"/>
<feature type="domain" description="THAP-type" evidence="7">
    <location>
        <begin position="21"/>
        <end position="63"/>
    </location>
</feature>